<dbReference type="Proteomes" id="UP001345963">
    <property type="component" value="Unassembled WGS sequence"/>
</dbReference>
<keyword evidence="2" id="KW-1185">Reference proteome</keyword>
<evidence type="ECO:0000313" key="2">
    <source>
        <dbReference type="Proteomes" id="UP001345963"/>
    </source>
</evidence>
<accession>A0ABU7CCU1</accession>
<proteinExistence type="predicted"/>
<reference evidence="1 2" key="1">
    <citation type="submission" date="2021-07" db="EMBL/GenBank/DDBJ databases">
        <authorList>
            <person name="Palmer J.M."/>
        </authorList>
    </citation>
    <scope>NUCLEOTIDE SEQUENCE [LARGE SCALE GENOMIC DNA]</scope>
    <source>
        <strain evidence="1 2">AT_MEX2019</strain>
        <tissue evidence="1">Muscle</tissue>
    </source>
</reference>
<comment type="caution">
    <text evidence="1">The sequence shown here is derived from an EMBL/GenBank/DDBJ whole genome shotgun (WGS) entry which is preliminary data.</text>
</comment>
<dbReference type="EMBL" id="JAHUTI010089166">
    <property type="protein sequence ID" value="MED6260718.1"/>
    <property type="molecule type" value="Genomic_DNA"/>
</dbReference>
<name>A0ABU7CCU1_9TELE</name>
<sequence>MTCGRTKVETNPNVRIATHRTTTLPTEPQGFPVYSIYNHQYLKGCRRSGSTGATEKYICFRIQRGKGELMAPGLGSVSASSAGIQASWFMRDQWSRRPQPWFADMDHDRNKILVASN</sequence>
<protein>
    <submittedName>
        <fullName evidence="1">Uncharacterized protein</fullName>
    </submittedName>
</protein>
<gene>
    <name evidence="1" type="ORF">ATANTOWER_027079</name>
</gene>
<evidence type="ECO:0000313" key="1">
    <source>
        <dbReference type="EMBL" id="MED6260718.1"/>
    </source>
</evidence>
<organism evidence="1 2">
    <name type="scientific">Ataeniobius toweri</name>
    <dbReference type="NCBI Taxonomy" id="208326"/>
    <lineage>
        <taxon>Eukaryota</taxon>
        <taxon>Metazoa</taxon>
        <taxon>Chordata</taxon>
        <taxon>Craniata</taxon>
        <taxon>Vertebrata</taxon>
        <taxon>Euteleostomi</taxon>
        <taxon>Actinopterygii</taxon>
        <taxon>Neopterygii</taxon>
        <taxon>Teleostei</taxon>
        <taxon>Neoteleostei</taxon>
        <taxon>Acanthomorphata</taxon>
        <taxon>Ovalentaria</taxon>
        <taxon>Atherinomorphae</taxon>
        <taxon>Cyprinodontiformes</taxon>
        <taxon>Goodeidae</taxon>
        <taxon>Ataeniobius</taxon>
    </lineage>
</organism>